<protein>
    <recommendedName>
        <fullName evidence="2 10">FAD:protein FMN transferase</fullName>
        <ecNumber evidence="1 10">2.7.1.180</ecNumber>
    </recommendedName>
    <alternativeName>
        <fullName evidence="8 10">Flavin transferase</fullName>
    </alternativeName>
</protein>
<evidence type="ECO:0000256" key="7">
    <source>
        <dbReference type="ARBA" id="ARBA00022842"/>
    </source>
</evidence>
<dbReference type="SUPFAM" id="SSF143631">
    <property type="entry name" value="ApbE-like"/>
    <property type="match status" value="1"/>
</dbReference>
<comment type="similarity">
    <text evidence="10 12">Belongs to the ApbE family.</text>
</comment>
<keyword evidence="12" id="KW-0449">Lipoprotein</keyword>
<dbReference type="PANTHER" id="PTHR30040">
    <property type="entry name" value="THIAMINE BIOSYNTHESIS LIPOPROTEIN APBE"/>
    <property type="match status" value="1"/>
</dbReference>
<feature type="binding site" evidence="11">
    <location>
        <position position="299"/>
    </location>
    <ligand>
        <name>Mg(2+)</name>
        <dbReference type="ChEBI" id="CHEBI:18420"/>
    </ligand>
</feature>
<keyword evidence="7 10" id="KW-0460">Magnesium</keyword>
<evidence type="ECO:0000256" key="8">
    <source>
        <dbReference type="ARBA" id="ARBA00031306"/>
    </source>
</evidence>
<dbReference type="AlphaFoldDB" id="A0A1V0USR5"/>
<comment type="catalytic activity">
    <reaction evidence="9 10 12">
        <text>L-threonyl-[protein] + FAD = FMN-L-threonyl-[protein] + AMP + H(+)</text>
        <dbReference type="Rhea" id="RHEA:36847"/>
        <dbReference type="Rhea" id="RHEA-COMP:11060"/>
        <dbReference type="Rhea" id="RHEA-COMP:11061"/>
        <dbReference type="ChEBI" id="CHEBI:15378"/>
        <dbReference type="ChEBI" id="CHEBI:30013"/>
        <dbReference type="ChEBI" id="CHEBI:57692"/>
        <dbReference type="ChEBI" id="CHEBI:74257"/>
        <dbReference type="ChEBI" id="CHEBI:456215"/>
        <dbReference type="EC" id="2.7.1.180"/>
    </reaction>
</comment>
<keyword evidence="12" id="KW-0472">Membrane</keyword>
<dbReference type="PIRSF" id="PIRSF006268">
    <property type="entry name" value="ApbE"/>
    <property type="match status" value="1"/>
</dbReference>
<dbReference type="InterPro" id="IPR003374">
    <property type="entry name" value="ApbE-like_sf"/>
</dbReference>
<dbReference type="PANTHER" id="PTHR30040:SF2">
    <property type="entry name" value="FAD:PROTEIN FMN TRANSFERASE"/>
    <property type="match status" value="1"/>
</dbReference>
<dbReference type="PROSITE" id="PS51257">
    <property type="entry name" value="PROKAR_LIPOPROTEIN"/>
    <property type="match status" value="1"/>
</dbReference>
<keyword evidence="6 10" id="KW-0274">FAD</keyword>
<keyword evidence="12" id="KW-1003">Cell membrane</keyword>
<accession>A0A1V0USR5</accession>
<feature type="signal peptide" evidence="12">
    <location>
        <begin position="1"/>
        <end position="23"/>
    </location>
</feature>
<evidence type="ECO:0000256" key="3">
    <source>
        <dbReference type="ARBA" id="ARBA00022630"/>
    </source>
</evidence>
<keyword evidence="4 10" id="KW-0808">Transferase</keyword>
<dbReference type="RefSeq" id="WP_083039885.1">
    <property type="nucleotide sequence ID" value="NZ_CP020557.1"/>
</dbReference>
<dbReference type="InterPro" id="IPR024932">
    <property type="entry name" value="ApbE"/>
</dbReference>
<evidence type="ECO:0000256" key="4">
    <source>
        <dbReference type="ARBA" id="ARBA00022679"/>
    </source>
</evidence>
<evidence type="ECO:0000256" key="11">
    <source>
        <dbReference type="PIRSR" id="PIRSR006268-2"/>
    </source>
</evidence>
<dbReference type="GO" id="GO:0005886">
    <property type="term" value="C:plasma membrane"/>
    <property type="evidence" value="ECO:0007669"/>
    <property type="project" value="UniProtKB-SubCell"/>
</dbReference>
<gene>
    <name evidence="13" type="ORF">B7C51_09990</name>
</gene>
<proteinExistence type="inferred from homology"/>
<dbReference type="Gene3D" id="3.10.520.10">
    <property type="entry name" value="ApbE-like domains"/>
    <property type="match status" value="1"/>
</dbReference>
<evidence type="ECO:0000256" key="5">
    <source>
        <dbReference type="ARBA" id="ARBA00022723"/>
    </source>
</evidence>
<organism evidence="13 14">
    <name type="scientific">Paenibacillus larvae subsp. pulvifaciens</name>
    <dbReference type="NCBI Taxonomy" id="1477"/>
    <lineage>
        <taxon>Bacteria</taxon>
        <taxon>Bacillati</taxon>
        <taxon>Bacillota</taxon>
        <taxon>Bacilli</taxon>
        <taxon>Bacillales</taxon>
        <taxon>Paenibacillaceae</taxon>
        <taxon>Paenibacillus</taxon>
    </lineage>
</organism>
<comment type="subcellular location">
    <subcellularLocation>
        <location evidence="12">Cell inner membrane</location>
        <topology evidence="12">Lipid-anchor</topology>
        <orientation evidence="12">Periplasmic side</orientation>
    </subcellularLocation>
</comment>
<evidence type="ECO:0000313" key="14">
    <source>
        <dbReference type="Proteomes" id="UP000192727"/>
    </source>
</evidence>
<keyword evidence="12" id="KW-0732">Signal</keyword>
<dbReference type="GO" id="GO:0016740">
    <property type="term" value="F:transferase activity"/>
    <property type="evidence" value="ECO:0007669"/>
    <property type="project" value="UniProtKB-UniRule"/>
</dbReference>
<dbReference type="Proteomes" id="UP000192727">
    <property type="component" value="Chromosome"/>
</dbReference>
<reference evidence="13 14" key="1">
    <citation type="submission" date="2017-03" db="EMBL/GenBank/DDBJ databases">
        <title>Paenibacillus larvae genome sequencing.</title>
        <authorList>
            <person name="Dingman D.W."/>
        </authorList>
    </citation>
    <scope>NUCLEOTIDE SEQUENCE [LARGE SCALE GENOMIC DNA]</scope>
    <source>
        <strain evidence="13 14">SAG 10367</strain>
    </source>
</reference>
<keyword evidence="5 10" id="KW-0479">Metal-binding</keyword>
<evidence type="ECO:0000256" key="12">
    <source>
        <dbReference type="RuleBase" id="RU363002"/>
    </source>
</evidence>
<sequence length="355" mass="39362">MHTFKKISILLFSVMLAIGLVGCSNQSESKKEASTAAVEPKSETYFIFDTIVTIKVYDPHITDQNFKEMHDMMKDIDQKMSRTVEDSELSKIQQAAGKEAVKISDETYYVIKTAMKYAEMLDGRFDPAIGPLVSLWGIGTEGAKVPPKDEIEKNRKLSDFRKVTLHDEDKSVKLEEAGMALDLGGIAKGYIADRIADYLTEHDFHSAIIDLGGNIFALGKKPDGRLWTVGVQDPAESRGNQIGNIKVDNQTVVTSGIYERYFVEDGKHYHHILDPDTGYPVENNLSSVTILTDKSIDADALAKTFTLGLEKGLDFVEKLKGVEAVFITKDKKVYTTSGMKLNLTNDKYTLVASGN</sequence>
<feature type="binding site" evidence="11">
    <location>
        <position position="185"/>
    </location>
    <ligand>
        <name>Mg(2+)</name>
        <dbReference type="ChEBI" id="CHEBI:18420"/>
    </ligand>
</feature>
<keyword evidence="3 10" id="KW-0285">Flavoprotein</keyword>
<feature type="chain" id="PRO_5039743210" description="FAD:protein FMN transferase" evidence="12">
    <location>
        <begin position="24"/>
        <end position="355"/>
    </location>
</feature>
<evidence type="ECO:0000256" key="2">
    <source>
        <dbReference type="ARBA" id="ARBA00016337"/>
    </source>
</evidence>
<comment type="cofactor">
    <cofactor evidence="11">
        <name>Mg(2+)</name>
        <dbReference type="ChEBI" id="CHEBI:18420"/>
    </cofactor>
    <cofactor evidence="11">
        <name>Mn(2+)</name>
        <dbReference type="ChEBI" id="CHEBI:29035"/>
    </cofactor>
    <text evidence="11">Magnesium. Can also use manganese.</text>
</comment>
<evidence type="ECO:0000313" key="13">
    <source>
        <dbReference type="EMBL" id="ARF68090.1"/>
    </source>
</evidence>
<name>A0A1V0USR5_9BACL</name>
<dbReference type="Pfam" id="PF02424">
    <property type="entry name" value="ApbE"/>
    <property type="match status" value="1"/>
</dbReference>
<dbReference type="GO" id="GO:0046872">
    <property type="term" value="F:metal ion binding"/>
    <property type="evidence" value="ECO:0007669"/>
    <property type="project" value="UniProtKB-UniRule"/>
</dbReference>
<evidence type="ECO:0000256" key="10">
    <source>
        <dbReference type="PIRNR" id="PIRNR006268"/>
    </source>
</evidence>
<keyword evidence="12" id="KW-0997">Cell inner membrane</keyword>
<dbReference type="EMBL" id="CP020557">
    <property type="protein sequence ID" value="ARF68090.1"/>
    <property type="molecule type" value="Genomic_DNA"/>
</dbReference>
<evidence type="ECO:0000256" key="6">
    <source>
        <dbReference type="ARBA" id="ARBA00022827"/>
    </source>
</evidence>
<dbReference type="EC" id="2.7.1.180" evidence="1 10"/>
<evidence type="ECO:0000256" key="1">
    <source>
        <dbReference type="ARBA" id="ARBA00011955"/>
    </source>
</evidence>
<evidence type="ECO:0000256" key="9">
    <source>
        <dbReference type="ARBA" id="ARBA00048540"/>
    </source>
</evidence>
<comment type="function">
    <text evidence="12">Flavin transferase that catalyzes the transfer of the FMN moiety of FAD and its covalent binding to the hydroxyl group of a threonine residue in a target flavoprotein.</text>
</comment>